<sequence length="183" mass="20772">MTTGTDPSNESPWYEYLQSDLFWVLTILIISNGFWSESQRVLLSTKNEGQEDTQSSETPPKPASGINLKDHITSRFRQHLALLFFASQIPGELTHGLCVLKTLWRLSMSLVQSNYPVNIRPYLLGTIMFSPIAIPLLGAWFAVVSNPMRNLLFFQYVKRKFDDDEIWEGEGELASVTEVILAT</sequence>
<organism evidence="3 4">
    <name type="scientific">Fusarium agapanthi</name>
    <dbReference type="NCBI Taxonomy" id="1803897"/>
    <lineage>
        <taxon>Eukaryota</taxon>
        <taxon>Fungi</taxon>
        <taxon>Dikarya</taxon>
        <taxon>Ascomycota</taxon>
        <taxon>Pezizomycotina</taxon>
        <taxon>Sordariomycetes</taxon>
        <taxon>Hypocreomycetidae</taxon>
        <taxon>Hypocreales</taxon>
        <taxon>Nectriaceae</taxon>
        <taxon>Fusarium</taxon>
        <taxon>Fusarium fujikuroi species complex</taxon>
    </lineage>
</organism>
<dbReference type="Proteomes" id="UP000737391">
    <property type="component" value="Unassembled WGS sequence"/>
</dbReference>
<evidence type="ECO:0000256" key="2">
    <source>
        <dbReference type="SAM" id="Phobius"/>
    </source>
</evidence>
<keyword evidence="4" id="KW-1185">Reference proteome</keyword>
<evidence type="ECO:0000313" key="4">
    <source>
        <dbReference type="Proteomes" id="UP000737391"/>
    </source>
</evidence>
<proteinExistence type="predicted"/>
<evidence type="ECO:0000313" key="3">
    <source>
        <dbReference type="EMBL" id="KAF4490396.1"/>
    </source>
</evidence>
<dbReference type="EMBL" id="LUFC02000963">
    <property type="protein sequence ID" value="KAF4490396.1"/>
    <property type="molecule type" value="Genomic_DNA"/>
</dbReference>
<keyword evidence="2" id="KW-1133">Transmembrane helix</keyword>
<dbReference type="OrthoDB" id="5081612at2759"/>
<feature type="transmembrane region" description="Helical" evidence="2">
    <location>
        <begin position="122"/>
        <end position="144"/>
    </location>
</feature>
<gene>
    <name evidence="3" type="ORF">FAGAP_10822</name>
</gene>
<protein>
    <submittedName>
        <fullName evidence="3">Uncharacterized protein</fullName>
    </submittedName>
</protein>
<feature type="region of interest" description="Disordered" evidence="1">
    <location>
        <begin position="46"/>
        <end position="66"/>
    </location>
</feature>
<comment type="caution">
    <text evidence="3">The sequence shown here is derived from an EMBL/GenBank/DDBJ whole genome shotgun (WGS) entry which is preliminary data.</text>
</comment>
<evidence type="ECO:0000256" key="1">
    <source>
        <dbReference type="SAM" id="MobiDB-lite"/>
    </source>
</evidence>
<accession>A0A9P5E9E4</accession>
<dbReference type="AlphaFoldDB" id="A0A9P5E9E4"/>
<keyword evidence="2" id="KW-0472">Membrane</keyword>
<name>A0A9P5E9E4_9HYPO</name>
<reference evidence="3" key="1">
    <citation type="submission" date="2020-01" db="EMBL/GenBank/DDBJ databases">
        <title>Identification and distribution of gene clusters putatively required for synthesis of sphingolipid metabolism inhibitors in phylogenetically diverse species of the filamentous fungus Fusarium.</title>
        <authorList>
            <person name="Kim H.-S."/>
            <person name="Busman M."/>
            <person name="Brown D.W."/>
            <person name="Divon H."/>
            <person name="Uhlig S."/>
            <person name="Proctor R.H."/>
        </authorList>
    </citation>
    <scope>NUCLEOTIDE SEQUENCE</scope>
    <source>
        <strain evidence="3">NRRL 31653</strain>
    </source>
</reference>
<keyword evidence="2" id="KW-0812">Transmembrane</keyword>
<feature type="compositionally biased region" description="Polar residues" evidence="1">
    <location>
        <begin position="46"/>
        <end position="58"/>
    </location>
</feature>